<organism evidence="2 3">
    <name type="scientific">Gigaspora margarita</name>
    <dbReference type="NCBI Taxonomy" id="4874"/>
    <lineage>
        <taxon>Eukaryota</taxon>
        <taxon>Fungi</taxon>
        <taxon>Fungi incertae sedis</taxon>
        <taxon>Mucoromycota</taxon>
        <taxon>Glomeromycotina</taxon>
        <taxon>Glomeromycetes</taxon>
        <taxon>Diversisporales</taxon>
        <taxon>Gigasporaceae</taxon>
        <taxon>Gigaspora</taxon>
    </lineage>
</organism>
<evidence type="ECO:0000313" key="2">
    <source>
        <dbReference type="EMBL" id="CAG8715100.1"/>
    </source>
</evidence>
<keyword evidence="3" id="KW-1185">Reference proteome</keyword>
<sequence>MTTHYAQKTSKNIPYTKYFEFIPCENWSLRHYDLLIINNYECAEKKEAHRAFYNAIYDINNDPCMSQEVRNVTSSLLKNKRADMNKVSGLWNNASEGKEVLSLPSSSSPSALSLPSSSSPSALSSLPSLSSSISGKRRSTNIINPLPKKKPHVLPDIDCLFPDIDIPLRGLVDVLEVIKSAVRIFDPKTIALGSSRSYKSSNHLLVDSKCNTYVPRESVYDAEMYRILHNWLAKVHYFEITGQWHLEGISVLELIATGSVSTLEKHFKQVFKYADKLRPLEVWIIHFSREDSIVSSPYWPFISLGGITIIGLGGIVGLGGNAVTFQTPDVLTISYIKNDPNFYKYCKQQLKNVVGIRDEGISNVSCQALGYSANDDPPRSFSNTKDNVGDFDKWARSKEYRGYIHIPSFSVSSDADYSDQHNPTQNSEKVVNTERNPYGYTKEYAPYIYLDYSSADIYTNDSTFNGIRWSKIKDNTCLSIFDARAIYMTVCCNRQVSVTVHRTVFPQTSLYINGKKVSEQAQTELGKFILSGGKPAKDFKIAEDGNWIIKNIKTLLKNFQKDLGLLLSADGHGNLAPYGQDLTWNEKI</sequence>
<comment type="caution">
    <text evidence="2">The sequence shown here is derived from an EMBL/GenBank/DDBJ whole genome shotgun (WGS) entry which is preliminary data.</text>
</comment>
<feature type="region of interest" description="Disordered" evidence="1">
    <location>
        <begin position="111"/>
        <end position="144"/>
    </location>
</feature>
<reference evidence="2 3" key="1">
    <citation type="submission" date="2021-06" db="EMBL/GenBank/DDBJ databases">
        <authorList>
            <person name="Kallberg Y."/>
            <person name="Tangrot J."/>
            <person name="Rosling A."/>
        </authorList>
    </citation>
    <scope>NUCLEOTIDE SEQUENCE [LARGE SCALE GENOMIC DNA]</scope>
    <source>
        <strain evidence="2 3">120-4 pot B 10/14</strain>
    </source>
</reference>
<feature type="compositionally biased region" description="Low complexity" evidence="1">
    <location>
        <begin position="111"/>
        <end position="132"/>
    </location>
</feature>
<dbReference type="Proteomes" id="UP000789901">
    <property type="component" value="Unassembled WGS sequence"/>
</dbReference>
<proteinExistence type="predicted"/>
<name>A0ABN7V0W1_GIGMA</name>
<gene>
    <name evidence="2" type="ORF">GMARGA_LOCUS13043</name>
</gene>
<evidence type="ECO:0000256" key="1">
    <source>
        <dbReference type="SAM" id="MobiDB-lite"/>
    </source>
</evidence>
<dbReference type="EMBL" id="CAJVQB010008172">
    <property type="protein sequence ID" value="CAG8715100.1"/>
    <property type="molecule type" value="Genomic_DNA"/>
</dbReference>
<evidence type="ECO:0000313" key="3">
    <source>
        <dbReference type="Proteomes" id="UP000789901"/>
    </source>
</evidence>
<protein>
    <submittedName>
        <fullName evidence="2">45929_t:CDS:1</fullName>
    </submittedName>
</protein>
<accession>A0ABN7V0W1</accession>